<protein>
    <submittedName>
        <fullName evidence="1">Uncharacterized protein</fullName>
    </submittedName>
</protein>
<feature type="non-terminal residue" evidence="1">
    <location>
        <position position="1"/>
    </location>
</feature>
<sequence>CEKVGSKLHYAIECLLTESWHLIRLETQLGNLWFQKVASNQLSRNRIFNTFRFIHTNGLPAFLLQLWRSWFQPPLYHRMRPHRIVASYKTRTAGGRFLVPKGLIQPALQE</sequence>
<reference evidence="1 2" key="1">
    <citation type="journal article" date="2019" name="Sci. Rep.">
        <title>Orb-weaving spider Araneus ventricosus genome elucidates the spidroin gene catalogue.</title>
        <authorList>
            <person name="Kono N."/>
            <person name="Nakamura H."/>
            <person name="Ohtoshi R."/>
            <person name="Moran D.A.P."/>
            <person name="Shinohara A."/>
            <person name="Yoshida Y."/>
            <person name="Fujiwara M."/>
            <person name="Mori M."/>
            <person name="Tomita M."/>
            <person name="Arakawa K."/>
        </authorList>
    </citation>
    <scope>NUCLEOTIDE SEQUENCE [LARGE SCALE GENOMIC DNA]</scope>
</reference>
<evidence type="ECO:0000313" key="2">
    <source>
        <dbReference type="Proteomes" id="UP000499080"/>
    </source>
</evidence>
<dbReference type="AlphaFoldDB" id="A0A4Y2WQ89"/>
<gene>
    <name evidence="1" type="ORF">AVEN_211064_1</name>
</gene>
<dbReference type="Proteomes" id="UP000499080">
    <property type="component" value="Unassembled WGS sequence"/>
</dbReference>
<dbReference type="EMBL" id="BGPR01063590">
    <property type="protein sequence ID" value="GBO38774.1"/>
    <property type="molecule type" value="Genomic_DNA"/>
</dbReference>
<evidence type="ECO:0000313" key="1">
    <source>
        <dbReference type="EMBL" id="GBO38774.1"/>
    </source>
</evidence>
<keyword evidence="2" id="KW-1185">Reference proteome</keyword>
<comment type="caution">
    <text evidence="1">The sequence shown here is derived from an EMBL/GenBank/DDBJ whole genome shotgun (WGS) entry which is preliminary data.</text>
</comment>
<proteinExistence type="predicted"/>
<organism evidence="1 2">
    <name type="scientific">Araneus ventricosus</name>
    <name type="common">Orbweaver spider</name>
    <name type="synonym">Epeira ventricosa</name>
    <dbReference type="NCBI Taxonomy" id="182803"/>
    <lineage>
        <taxon>Eukaryota</taxon>
        <taxon>Metazoa</taxon>
        <taxon>Ecdysozoa</taxon>
        <taxon>Arthropoda</taxon>
        <taxon>Chelicerata</taxon>
        <taxon>Arachnida</taxon>
        <taxon>Araneae</taxon>
        <taxon>Araneomorphae</taxon>
        <taxon>Entelegynae</taxon>
        <taxon>Araneoidea</taxon>
        <taxon>Araneidae</taxon>
        <taxon>Araneus</taxon>
    </lineage>
</organism>
<name>A0A4Y2WQ89_ARAVE</name>
<accession>A0A4Y2WQ89</accession>